<name>A0A6J4LMR5_9SPHI</name>
<feature type="non-terminal residue" evidence="1">
    <location>
        <position position="1"/>
    </location>
</feature>
<organism evidence="1">
    <name type="scientific">uncultured Cytophagales bacterium</name>
    <dbReference type="NCBI Taxonomy" id="158755"/>
    <lineage>
        <taxon>Bacteria</taxon>
        <taxon>Pseudomonadati</taxon>
        <taxon>Bacteroidota</taxon>
        <taxon>Sphingobacteriia</taxon>
        <taxon>Sphingobacteriales</taxon>
        <taxon>environmental samples</taxon>
    </lineage>
</organism>
<protein>
    <submittedName>
        <fullName evidence="1">Uncharacterized protein</fullName>
    </submittedName>
</protein>
<gene>
    <name evidence="1" type="ORF">AVDCRST_MAG56-7674</name>
</gene>
<accession>A0A6J4LMR5</accession>
<dbReference type="EMBL" id="CADCTQ010000643">
    <property type="protein sequence ID" value="CAA9336533.1"/>
    <property type="molecule type" value="Genomic_DNA"/>
</dbReference>
<feature type="non-terminal residue" evidence="1">
    <location>
        <position position="29"/>
    </location>
</feature>
<evidence type="ECO:0000313" key="1">
    <source>
        <dbReference type="EMBL" id="CAA9336533.1"/>
    </source>
</evidence>
<dbReference type="AlphaFoldDB" id="A0A6J4LMR5"/>
<sequence length="29" mass="3224">WNSKITRRFTYRLPTTSSRTFSSGSGTAG</sequence>
<proteinExistence type="predicted"/>
<reference evidence="1" key="1">
    <citation type="submission" date="2020-02" db="EMBL/GenBank/DDBJ databases">
        <authorList>
            <person name="Meier V. D."/>
        </authorList>
    </citation>
    <scope>NUCLEOTIDE SEQUENCE</scope>
    <source>
        <strain evidence="1">AVDCRST_MAG56</strain>
    </source>
</reference>